<feature type="compositionally biased region" description="Polar residues" evidence="10">
    <location>
        <begin position="61"/>
        <end position="72"/>
    </location>
</feature>
<evidence type="ECO:0000256" key="6">
    <source>
        <dbReference type="ARBA" id="ARBA00044147"/>
    </source>
</evidence>
<evidence type="ECO:0000256" key="10">
    <source>
        <dbReference type="SAM" id="MobiDB-lite"/>
    </source>
</evidence>
<evidence type="ECO:0000256" key="9">
    <source>
        <dbReference type="RuleBase" id="RU003814"/>
    </source>
</evidence>
<sequence length="475" mass="53177">MADTAVQAKPVEPAGEKKLSNKELKELKKKEKAAKRAAQKEKNGITVEQQRQLADEKKKSSQAASNTASNLKKQLNQTLISTDKKVPHLFGHLETREQRNASSPAISHIVHPAIITLTLKFSSYTVVGSSSRLVHMLRVFKQVIQDYKTPEHTTLTRHLTGHLSHQIEFLKSGRPLSVSMGNAIRWLKQEISHISIDMSDSQAKELLCQKIDDFLREKVELSDQLIVESASKHVTNGATILTFGHSQVLEELFKYCALEQGKKFTLVIVDSRPLFEGKKLLKHLSKTIYHDASGEDVPITQKFITVHYVLLNALSSTLLDDVDCVFLGAHAMLSNGRLFSRVGTAMIAMMCHTRNIPVLTCCESIKFSDKVQLDSVTNNELADPDDLINKDSRNPPQKKTFALEQFLKSAHSGKEKKEEAKEESPLQNWKSLPALNILNIMYDLTPPEYINKVITELGALPPSSVPVILREYKST</sequence>
<dbReference type="GO" id="GO:0005829">
    <property type="term" value="C:cytosol"/>
    <property type="evidence" value="ECO:0007669"/>
    <property type="project" value="UniProtKB-SubCell"/>
</dbReference>
<keyword evidence="12" id="KW-1185">Reference proteome</keyword>
<evidence type="ECO:0000313" key="11">
    <source>
        <dbReference type="EMBL" id="KAG5422397.1"/>
    </source>
</evidence>
<comment type="subunit">
    <text evidence="8">Component of the translation initiation factor 2B (eIF2B) complex which is a heterodecamer of two sets of five different subunits: alpha, beta, gamma, delta and epsilon. Subunits alpha, beta and delta comprise a regulatory subcomplex and subunits epsilon and gamma comprise a catalytic subcomplex. Within the complex, the hexameric regulatory complex resides at the center, with the two heterodimeric catalytic subcomplexes bound on opposite sides.</text>
</comment>
<proteinExistence type="inferred from homology"/>
<dbReference type="RefSeq" id="XP_067551513.1">
    <property type="nucleotide sequence ID" value="XM_067690243.1"/>
</dbReference>
<accession>A0A8H7ZHZ5</accession>
<dbReference type="EMBL" id="JAEOAQ010000001">
    <property type="protein sequence ID" value="KAG5422397.1"/>
    <property type="molecule type" value="Genomic_DNA"/>
</dbReference>
<dbReference type="SUPFAM" id="SSF100950">
    <property type="entry name" value="NagB/RpiA/CoA transferase-like"/>
    <property type="match status" value="1"/>
</dbReference>
<dbReference type="Gene3D" id="3.40.50.10470">
    <property type="entry name" value="Translation initiation factor eif-2b, domain 2"/>
    <property type="match status" value="1"/>
</dbReference>
<dbReference type="InterPro" id="IPR042529">
    <property type="entry name" value="IF_2B-like_C"/>
</dbReference>
<evidence type="ECO:0000256" key="5">
    <source>
        <dbReference type="ARBA" id="ARBA00022917"/>
    </source>
</evidence>
<protein>
    <recommendedName>
        <fullName evidence="6">Translation initiation factor eIF2B subunit delta</fullName>
    </recommendedName>
    <alternativeName>
        <fullName evidence="7">eIF2B GDP-GTP exchange factor subunit delta</fullName>
    </alternativeName>
</protein>
<evidence type="ECO:0000256" key="4">
    <source>
        <dbReference type="ARBA" id="ARBA00022540"/>
    </source>
</evidence>
<evidence type="ECO:0000256" key="3">
    <source>
        <dbReference type="ARBA" id="ARBA00022490"/>
    </source>
</evidence>
<dbReference type="GeneID" id="93650121"/>
<dbReference type="Proteomes" id="UP000669133">
    <property type="component" value="Unassembled WGS sequence"/>
</dbReference>
<evidence type="ECO:0000256" key="2">
    <source>
        <dbReference type="ARBA" id="ARBA00007251"/>
    </source>
</evidence>
<gene>
    <name evidence="11" type="ORF">I9W82_001492</name>
</gene>
<organism evidence="11 12">
    <name type="scientific">Candida metapsilosis</name>
    <dbReference type="NCBI Taxonomy" id="273372"/>
    <lineage>
        <taxon>Eukaryota</taxon>
        <taxon>Fungi</taxon>
        <taxon>Dikarya</taxon>
        <taxon>Ascomycota</taxon>
        <taxon>Saccharomycotina</taxon>
        <taxon>Pichiomycetes</taxon>
        <taxon>Debaryomycetaceae</taxon>
        <taxon>Candida/Lodderomyces clade</taxon>
        <taxon>Candida</taxon>
    </lineage>
</organism>
<name>A0A8H7ZHZ5_9ASCO</name>
<feature type="compositionally biased region" description="Basic and acidic residues" evidence="10">
    <location>
        <begin position="14"/>
        <end position="29"/>
    </location>
</feature>
<comment type="similarity">
    <text evidence="2 9">Belongs to the eIF-2B alpha/beta/delta subunits family.</text>
</comment>
<feature type="region of interest" description="Disordered" evidence="10">
    <location>
        <begin position="1"/>
        <end position="72"/>
    </location>
</feature>
<comment type="subcellular location">
    <subcellularLocation>
        <location evidence="1">Cytoplasm</location>
        <location evidence="1">Cytosol</location>
    </subcellularLocation>
</comment>
<keyword evidence="3" id="KW-0963">Cytoplasm</keyword>
<dbReference type="AlphaFoldDB" id="A0A8H7ZHZ5"/>
<evidence type="ECO:0000313" key="12">
    <source>
        <dbReference type="Proteomes" id="UP000669133"/>
    </source>
</evidence>
<dbReference type="PANTHER" id="PTHR10233">
    <property type="entry name" value="TRANSLATION INITIATION FACTOR EIF-2B"/>
    <property type="match status" value="1"/>
</dbReference>
<reference evidence="11 12" key="1">
    <citation type="submission" date="2020-12" db="EMBL/GenBank/DDBJ databases">
        <title>Effect of drift, selection, and recombination on the evolution of hybrid genomes in Candida yeast pathogens.</title>
        <authorList>
            <person name="Mixao V."/>
            <person name="Ksiezopolska E."/>
            <person name="Saus E."/>
            <person name="Boekhout T."/>
            <person name="Gacser A."/>
            <person name="Gabaldon T."/>
        </authorList>
    </citation>
    <scope>NUCLEOTIDE SEQUENCE [LARGE SCALE GENOMIC DNA]</scope>
    <source>
        <strain evidence="11 12">BP57</strain>
    </source>
</reference>
<dbReference type="InterPro" id="IPR000649">
    <property type="entry name" value="IF-2B-related"/>
</dbReference>
<dbReference type="OrthoDB" id="10254737at2759"/>
<evidence type="ECO:0000256" key="1">
    <source>
        <dbReference type="ARBA" id="ARBA00004514"/>
    </source>
</evidence>
<dbReference type="PANTHER" id="PTHR10233:SF14">
    <property type="entry name" value="TRANSLATION INITIATION FACTOR EIF-2B SUBUNIT DELTA"/>
    <property type="match status" value="1"/>
</dbReference>
<dbReference type="InterPro" id="IPR037171">
    <property type="entry name" value="NagB/RpiA_transferase-like"/>
</dbReference>
<comment type="caution">
    <text evidence="11">The sequence shown here is derived from an EMBL/GenBank/DDBJ whole genome shotgun (WGS) entry which is preliminary data.</text>
</comment>
<evidence type="ECO:0000256" key="7">
    <source>
        <dbReference type="ARBA" id="ARBA00044356"/>
    </source>
</evidence>
<keyword evidence="5" id="KW-0648">Protein biosynthesis</keyword>
<dbReference type="GO" id="GO:0003743">
    <property type="term" value="F:translation initiation factor activity"/>
    <property type="evidence" value="ECO:0007669"/>
    <property type="project" value="UniProtKB-KW"/>
</dbReference>
<evidence type="ECO:0000256" key="8">
    <source>
        <dbReference type="ARBA" id="ARBA00046432"/>
    </source>
</evidence>
<keyword evidence="4" id="KW-0396">Initiation factor</keyword>
<dbReference type="Pfam" id="PF01008">
    <property type="entry name" value="IF-2B"/>
    <property type="match status" value="1"/>
</dbReference>